<dbReference type="AlphaFoldDB" id="A0A644YP20"/>
<reference evidence="1" key="1">
    <citation type="submission" date="2019-08" db="EMBL/GenBank/DDBJ databases">
        <authorList>
            <person name="Kucharzyk K."/>
            <person name="Murdoch R.W."/>
            <person name="Higgins S."/>
            <person name="Loffler F."/>
        </authorList>
    </citation>
    <scope>NUCLEOTIDE SEQUENCE</scope>
</reference>
<protein>
    <submittedName>
        <fullName evidence="1">Uncharacterized protein</fullName>
    </submittedName>
</protein>
<name>A0A644YP20_9ZZZZ</name>
<dbReference type="Pfam" id="PF18937">
    <property type="entry name" value="DUF5685"/>
    <property type="match status" value="1"/>
</dbReference>
<organism evidence="1">
    <name type="scientific">bioreactor metagenome</name>
    <dbReference type="NCBI Taxonomy" id="1076179"/>
    <lineage>
        <taxon>unclassified sequences</taxon>
        <taxon>metagenomes</taxon>
        <taxon>ecological metagenomes</taxon>
    </lineage>
</organism>
<comment type="caution">
    <text evidence="1">The sequence shown here is derived from an EMBL/GenBank/DDBJ whole genome shotgun (WGS) entry which is preliminary data.</text>
</comment>
<dbReference type="EMBL" id="VSSQ01005738">
    <property type="protein sequence ID" value="MPM30256.1"/>
    <property type="molecule type" value="Genomic_DNA"/>
</dbReference>
<proteinExistence type="predicted"/>
<gene>
    <name evidence="1" type="ORF">SDC9_76804</name>
</gene>
<sequence length="303" mass="35440">MFGYVTPLKAELKIKDFTKFRSYYCGLCFQLKNSAGNIPRMVLNYDMTFLGILLDSLSPKEPDIEIRRCMAHPTDKKPVIINNDALNYAAAMNLTLYYLKLKDDIQDDNSLKSKFLERILYPYQKKLDKSISNIRSIIKDNLRVLTNLEKNKDFESIDVISHPFSDIVGNIFKEYPGDLISDGPDLRNKLYNFGYTLGKWIYLMDAFDDLKDDIENNKFNPINYLFNKSNESYYDLIILIQERLEFTILNCSYNCKDILSKLPLKRNEDILRNILELGMMDKYIGILNNTREDKRSDNLNESI</sequence>
<evidence type="ECO:0000313" key="1">
    <source>
        <dbReference type="EMBL" id="MPM30256.1"/>
    </source>
</evidence>
<dbReference type="InterPro" id="IPR043740">
    <property type="entry name" value="DUF5685"/>
</dbReference>
<accession>A0A644YP20</accession>